<keyword evidence="8" id="KW-0843">Virulence</keyword>
<dbReference type="SUPFAM" id="SSF55874">
    <property type="entry name" value="ATPase domain of HSP90 chaperone/DNA topoisomerase II/histidine kinase"/>
    <property type="match status" value="1"/>
</dbReference>
<dbReference type="PROSITE" id="PS50109">
    <property type="entry name" value="HIS_KIN"/>
    <property type="match status" value="1"/>
</dbReference>
<evidence type="ECO:0000313" key="11">
    <source>
        <dbReference type="EMBL" id="MXO47515.1"/>
    </source>
</evidence>
<evidence type="ECO:0000259" key="9">
    <source>
        <dbReference type="PROSITE" id="PS50109"/>
    </source>
</evidence>
<dbReference type="InterPro" id="IPR011495">
    <property type="entry name" value="Sig_transdc_His_kin_sub2_dim/P"/>
</dbReference>
<keyword evidence="12" id="KW-1185">Reference proteome</keyword>
<evidence type="ECO:0000256" key="4">
    <source>
        <dbReference type="ARBA" id="ARBA00022679"/>
    </source>
</evidence>
<name>A0A844XMW8_9SPHN</name>
<evidence type="ECO:0000256" key="7">
    <source>
        <dbReference type="ARBA" id="ARBA00022840"/>
    </source>
</evidence>
<accession>A0A844XMW8</accession>
<evidence type="ECO:0000256" key="6">
    <source>
        <dbReference type="ARBA" id="ARBA00022777"/>
    </source>
</evidence>
<evidence type="ECO:0000256" key="8">
    <source>
        <dbReference type="ARBA" id="ARBA00023026"/>
    </source>
</evidence>
<evidence type="ECO:0000256" key="3">
    <source>
        <dbReference type="ARBA" id="ARBA00022553"/>
    </source>
</evidence>
<evidence type="ECO:0000259" key="10">
    <source>
        <dbReference type="PROSITE" id="PS50113"/>
    </source>
</evidence>
<keyword evidence="3" id="KW-0597">Phosphoprotein</keyword>
<dbReference type="Pfam" id="PF02518">
    <property type="entry name" value="HATPase_c"/>
    <property type="match status" value="1"/>
</dbReference>
<dbReference type="SMART" id="SM00387">
    <property type="entry name" value="HATPase_c"/>
    <property type="match status" value="1"/>
</dbReference>
<dbReference type="InterPro" id="IPR036890">
    <property type="entry name" value="HATPase_C_sf"/>
</dbReference>
<dbReference type="AlphaFoldDB" id="A0A844XMW8"/>
<dbReference type="SUPFAM" id="SSF55785">
    <property type="entry name" value="PYP-like sensor domain (PAS domain)"/>
    <property type="match status" value="1"/>
</dbReference>
<keyword evidence="6" id="KW-0418">Kinase</keyword>
<feature type="domain" description="PAC" evidence="10">
    <location>
        <begin position="85"/>
        <end position="135"/>
    </location>
</feature>
<evidence type="ECO:0000313" key="12">
    <source>
        <dbReference type="Proteomes" id="UP000448199"/>
    </source>
</evidence>
<dbReference type="Gene3D" id="3.30.565.10">
    <property type="entry name" value="Histidine kinase-like ATPase, C-terminal domain"/>
    <property type="match status" value="1"/>
</dbReference>
<dbReference type="InterPro" id="IPR000014">
    <property type="entry name" value="PAS"/>
</dbReference>
<keyword evidence="4" id="KW-0808">Transferase</keyword>
<dbReference type="PANTHER" id="PTHR41523">
    <property type="entry name" value="TWO-COMPONENT SYSTEM SENSOR PROTEIN"/>
    <property type="match status" value="1"/>
</dbReference>
<dbReference type="InterPro" id="IPR005467">
    <property type="entry name" value="His_kinase_dom"/>
</dbReference>
<keyword evidence="5" id="KW-0547">Nucleotide-binding</keyword>
<dbReference type="Pfam" id="PF07568">
    <property type="entry name" value="HisKA_2"/>
    <property type="match status" value="1"/>
</dbReference>
<evidence type="ECO:0000256" key="5">
    <source>
        <dbReference type="ARBA" id="ARBA00022741"/>
    </source>
</evidence>
<comment type="caution">
    <text evidence="11">The sequence shown here is derived from an EMBL/GenBank/DDBJ whole genome shotgun (WGS) entry which is preliminary data.</text>
</comment>
<sequence length="346" mass="38468">MPLRETLPMTASQLGLIVEDAASEIYIFSVTDFAFLLVNRGARENLGYTFEELRNLTPWDLKPELSEAQFREKVRPLLESDSGDLVFETVHQRKDGSLYDVSVHLQLLRQDDGRIFFAAIRDITHENKLKQALVQRGEELEQALASREVLLQEVNHRVKNSLQVVTALLQLHAREVKDDNLKAALLDARNRIAVVASIHQRLYMNGEHSLVDVAEFLEELVTATIRSLSIQDKISTKLDLQHGISLGIDRAVPLALVVAELLTNSLKYAFAEKEKGTVGIDLNSDDSAITVRIYDDGMGFAQAEPVSSQAGLGTKIIRALSKQIRATLSEKSGQDGTEVTLVMPLT</sequence>
<dbReference type="Gene3D" id="3.30.450.20">
    <property type="entry name" value="PAS domain"/>
    <property type="match status" value="1"/>
</dbReference>
<dbReference type="PROSITE" id="PS50113">
    <property type="entry name" value="PAC"/>
    <property type="match status" value="1"/>
</dbReference>
<dbReference type="CDD" id="cd00130">
    <property type="entry name" value="PAS"/>
    <property type="match status" value="1"/>
</dbReference>
<keyword evidence="7" id="KW-0067">ATP-binding</keyword>
<dbReference type="EC" id="2.7.13.3" evidence="2"/>
<feature type="domain" description="Histidine kinase" evidence="9">
    <location>
        <begin position="153"/>
        <end position="346"/>
    </location>
</feature>
<dbReference type="InterPro" id="IPR000700">
    <property type="entry name" value="PAS-assoc_C"/>
</dbReference>
<reference evidence="11 12" key="1">
    <citation type="submission" date="2019-12" db="EMBL/GenBank/DDBJ databases">
        <title>Genomic-based taxomic classification of the family Erythrobacteraceae.</title>
        <authorList>
            <person name="Xu L."/>
        </authorList>
    </citation>
    <scope>NUCLEOTIDE SEQUENCE [LARGE SCALE GENOMIC DNA]</scope>
    <source>
        <strain evidence="11 12">DSM 17792</strain>
    </source>
</reference>
<dbReference type="GO" id="GO:0004673">
    <property type="term" value="F:protein histidine kinase activity"/>
    <property type="evidence" value="ECO:0007669"/>
    <property type="project" value="UniProtKB-EC"/>
</dbReference>
<dbReference type="NCBIfam" id="TIGR00229">
    <property type="entry name" value="sensory_box"/>
    <property type="match status" value="1"/>
</dbReference>
<dbReference type="Proteomes" id="UP000448199">
    <property type="component" value="Unassembled WGS sequence"/>
</dbReference>
<comment type="catalytic activity">
    <reaction evidence="1">
        <text>ATP + protein L-histidine = ADP + protein N-phospho-L-histidine.</text>
        <dbReference type="EC" id="2.7.13.3"/>
    </reaction>
</comment>
<dbReference type="RefSeq" id="WP_160727080.1">
    <property type="nucleotide sequence ID" value="NZ_WTYC01000002.1"/>
</dbReference>
<dbReference type="Pfam" id="PF13426">
    <property type="entry name" value="PAS_9"/>
    <property type="match status" value="1"/>
</dbReference>
<gene>
    <name evidence="11" type="ORF">GRI69_04495</name>
</gene>
<dbReference type="InterPro" id="IPR003594">
    <property type="entry name" value="HATPase_dom"/>
</dbReference>
<dbReference type="InterPro" id="IPR035965">
    <property type="entry name" value="PAS-like_dom_sf"/>
</dbReference>
<evidence type="ECO:0000256" key="2">
    <source>
        <dbReference type="ARBA" id="ARBA00012438"/>
    </source>
</evidence>
<dbReference type="PANTHER" id="PTHR41523:SF8">
    <property type="entry name" value="ETHYLENE RESPONSE SENSOR PROTEIN"/>
    <property type="match status" value="1"/>
</dbReference>
<dbReference type="SMART" id="SM00091">
    <property type="entry name" value="PAS"/>
    <property type="match status" value="1"/>
</dbReference>
<dbReference type="EMBL" id="WTYC01000002">
    <property type="protein sequence ID" value="MXO47515.1"/>
    <property type="molecule type" value="Genomic_DNA"/>
</dbReference>
<organism evidence="11 12">
    <name type="scientific">Qipengyuania vulgaris</name>
    <dbReference type="NCBI Taxonomy" id="291985"/>
    <lineage>
        <taxon>Bacteria</taxon>
        <taxon>Pseudomonadati</taxon>
        <taxon>Pseudomonadota</taxon>
        <taxon>Alphaproteobacteria</taxon>
        <taxon>Sphingomonadales</taxon>
        <taxon>Erythrobacteraceae</taxon>
        <taxon>Qipengyuania</taxon>
    </lineage>
</organism>
<protein>
    <recommendedName>
        <fullName evidence="2">histidine kinase</fullName>
        <ecNumber evidence="2">2.7.13.3</ecNumber>
    </recommendedName>
</protein>
<proteinExistence type="predicted"/>
<evidence type="ECO:0000256" key="1">
    <source>
        <dbReference type="ARBA" id="ARBA00000085"/>
    </source>
</evidence>
<dbReference type="GO" id="GO:0005524">
    <property type="term" value="F:ATP binding"/>
    <property type="evidence" value="ECO:0007669"/>
    <property type="project" value="UniProtKB-KW"/>
</dbReference>
<dbReference type="OrthoDB" id="136506at2"/>